<keyword evidence="5 12" id="KW-0812">Transmembrane</keyword>
<sequence length="437" mass="48198">MLYYLFTWLSKEFDLSGANLFSYISFRAAMAVVLSLLIATIYGKRMINFLKRKQIGESVRDLGLAGQNEKKGTPTMGGIIILLSILIPTLLFADLDKVYVRLMLLCTVWLGIIGFLDDYFKIKARKKAQASGEKYQKKDSDGLAGVSKIIGQIGLGIIIGATLYFNDSVVMEREIINDSTVAPIVAGANTNSDTNVITRKIDGVDRKFARVHTPITTIPFVKNHEFNYAQLISWIGPGAEAYTWIVYIIIVTFIITAVSNGANLTDGLDGLAGGVSAIIGAALGIFVYVSGNYVFADYLNVMYIPNLGELSIFVGAFVGGCIGFLWYNAYPAQVFMGDTGSLALGGIIASLAIIVRKELLIPIFCGIFLVENLSVVLQVSYFKYTKKKYGEGRRIFLMSPLHHHYQKKGFHESKIAVRFWIITILLVIASILTLKIR</sequence>
<evidence type="ECO:0000256" key="11">
    <source>
        <dbReference type="ARBA" id="ARBA00023316"/>
    </source>
</evidence>
<protein>
    <recommendedName>
        <fullName evidence="12 13">Phospho-N-acetylmuramoyl-pentapeptide-transferase</fullName>
        <ecNumber evidence="12 13">2.7.8.13</ecNumber>
    </recommendedName>
    <alternativeName>
        <fullName evidence="12">UDP-MurNAc-pentapeptide phosphotransferase</fullName>
    </alternativeName>
</protein>
<keyword evidence="12" id="KW-1003">Cell membrane</keyword>
<name>A0A5B8VC27_9BACT</name>
<evidence type="ECO:0000256" key="13">
    <source>
        <dbReference type="NCBIfam" id="TIGR00445"/>
    </source>
</evidence>
<keyword evidence="4 12" id="KW-0808">Transferase</keyword>
<feature type="binding site" evidence="14">
    <location>
        <position position="263"/>
    </location>
    <ligand>
        <name>Mg(2+)</name>
        <dbReference type="ChEBI" id="CHEBI:18420"/>
    </ligand>
</feature>
<evidence type="ECO:0000256" key="9">
    <source>
        <dbReference type="ARBA" id="ARBA00023136"/>
    </source>
</evidence>
<evidence type="ECO:0000256" key="7">
    <source>
        <dbReference type="ARBA" id="ARBA00022984"/>
    </source>
</evidence>
<evidence type="ECO:0000256" key="5">
    <source>
        <dbReference type="ARBA" id="ARBA00022692"/>
    </source>
</evidence>
<dbReference type="InterPro" id="IPR003524">
    <property type="entry name" value="PNAcMuramoyl-5peptid_Trfase"/>
</dbReference>
<comment type="similarity">
    <text evidence="2 12">Belongs to the glycosyltransferase 4 family. MraY subfamily.</text>
</comment>
<dbReference type="UniPathway" id="UPA00219"/>
<evidence type="ECO:0000256" key="8">
    <source>
        <dbReference type="ARBA" id="ARBA00022989"/>
    </source>
</evidence>
<evidence type="ECO:0000256" key="4">
    <source>
        <dbReference type="ARBA" id="ARBA00022679"/>
    </source>
</evidence>
<organism evidence="15 16">
    <name type="scientific">Panacibacter ginsenosidivorans</name>
    <dbReference type="NCBI Taxonomy" id="1813871"/>
    <lineage>
        <taxon>Bacteria</taxon>
        <taxon>Pseudomonadati</taxon>
        <taxon>Bacteroidota</taxon>
        <taxon>Chitinophagia</taxon>
        <taxon>Chitinophagales</taxon>
        <taxon>Chitinophagaceae</taxon>
        <taxon>Panacibacter</taxon>
    </lineage>
</organism>
<dbReference type="GO" id="GO:0009252">
    <property type="term" value="P:peptidoglycan biosynthetic process"/>
    <property type="evidence" value="ECO:0007669"/>
    <property type="project" value="UniProtKB-UniRule"/>
</dbReference>
<feature type="transmembrane region" description="Helical" evidence="12">
    <location>
        <begin position="141"/>
        <end position="165"/>
    </location>
</feature>
<dbReference type="Proteomes" id="UP000321533">
    <property type="component" value="Chromosome"/>
</dbReference>
<dbReference type="Pfam" id="PF00953">
    <property type="entry name" value="Glycos_transf_4"/>
    <property type="match status" value="1"/>
</dbReference>
<feature type="transmembrane region" description="Helical" evidence="12">
    <location>
        <begin position="310"/>
        <end position="327"/>
    </location>
</feature>
<keyword evidence="6 12" id="KW-0133">Cell shape</keyword>
<keyword evidence="12 14" id="KW-0460">Magnesium</keyword>
<comment type="function">
    <text evidence="12">Catalyzes the initial step of the lipid cycle reactions in the biosynthesis of the cell wall peptidoglycan: transfers peptidoglycan precursor phospho-MurNAc-pentapeptide from UDP-MurNAc-pentapeptide onto the lipid carrier undecaprenyl phosphate, yielding undecaprenyl-pyrophosphoryl-MurNAc-pentapeptide, known as lipid I.</text>
</comment>
<accession>A0A5B8VC27</accession>
<dbReference type="PROSITE" id="PS01348">
    <property type="entry name" value="MRAY_2"/>
    <property type="match status" value="1"/>
</dbReference>
<evidence type="ECO:0000256" key="14">
    <source>
        <dbReference type="PIRSR" id="PIRSR600715-1"/>
    </source>
</evidence>
<feature type="transmembrane region" description="Helical" evidence="12">
    <location>
        <begin position="271"/>
        <end position="290"/>
    </location>
</feature>
<dbReference type="NCBIfam" id="TIGR00445">
    <property type="entry name" value="mraY"/>
    <property type="match status" value="1"/>
</dbReference>
<evidence type="ECO:0000313" key="16">
    <source>
        <dbReference type="Proteomes" id="UP000321533"/>
    </source>
</evidence>
<feature type="transmembrane region" description="Helical" evidence="12">
    <location>
        <begin position="75"/>
        <end position="93"/>
    </location>
</feature>
<keyword evidence="8 12" id="KW-1133">Transmembrane helix</keyword>
<dbReference type="KEGG" id="pgin:FRZ67_16500"/>
<comment type="cofactor">
    <cofactor evidence="12 14">
        <name>Mg(2+)</name>
        <dbReference type="ChEBI" id="CHEBI:18420"/>
    </cofactor>
</comment>
<dbReference type="PANTHER" id="PTHR22926:SF5">
    <property type="entry name" value="PHOSPHO-N-ACETYLMURAMOYL-PENTAPEPTIDE-TRANSFERASE HOMOLOG"/>
    <property type="match status" value="1"/>
</dbReference>
<dbReference type="GO" id="GO:0051992">
    <property type="term" value="F:UDP-N-acetylmuramoyl-L-alanyl-D-glutamyl-meso-2,6-diaminopimelyl-D-alanyl-D-alanine:undecaprenyl-phosphate transferase activity"/>
    <property type="evidence" value="ECO:0007669"/>
    <property type="project" value="RHEA"/>
</dbReference>
<evidence type="ECO:0000256" key="2">
    <source>
        <dbReference type="ARBA" id="ARBA00005583"/>
    </source>
</evidence>
<dbReference type="AlphaFoldDB" id="A0A5B8VC27"/>
<dbReference type="InterPro" id="IPR018480">
    <property type="entry name" value="PNAcMuramoyl-5peptid_Trfase_CS"/>
</dbReference>
<keyword evidence="11 12" id="KW-0961">Cell wall biogenesis/degradation</keyword>
<dbReference type="GO" id="GO:0051301">
    <property type="term" value="P:cell division"/>
    <property type="evidence" value="ECO:0007669"/>
    <property type="project" value="UniProtKB-KW"/>
</dbReference>
<dbReference type="GO" id="GO:0046872">
    <property type="term" value="F:metal ion binding"/>
    <property type="evidence" value="ECO:0007669"/>
    <property type="project" value="UniProtKB-KW"/>
</dbReference>
<gene>
    <name evidence="12" type="primary">mraY</name>
    <name evidence="15" type="ORF">FRZ67_16500</name>
</gene>
<keyword evidence="12 14" id="KW-0479">Metal-binding</keyword>
<dbReference type="GO" id="GO:0005886">
    <property type="term" value="C:plasma membrane"/>
    <property type="evidence" value="ECO:0007669"/>
    <property type="project" value="UniProtKB-SubCell"/>
</dbReference>
<evidence type="ECO:0000256" key="10">
    <source>
        <dbReference type="ARBA" id="ARBA00023306"/>
    </source>
</evidence>
<dbReference type="InterPro" id="IPR000715">
    <property type="entry name" value="Glycosyl_transferase_4"/>
</dbReference>
<comment type="subcellular location">
    <subcellularLocation>
        <location evidence="12">Cell membrane</location>
        <topology evidence="12">Multi-pass membrane protein</topology>
    </subcellularLocation>
    <subcellularLocation>
        <location evidence="1">Membrane</location>
        <topology evidence="1">Multi-pass membrane protein</topology>
    </subcellularLocation>
</comment>
<keyword evidence="7 12" id="KW-0573">Peptidoglycan synthesis</keyword>
<dbReference type="GO" id="GO:0071555">
    <property type="term" value="P:cell wall organization"/>
    <property type="evidence" value="ECO:0007669"/>
    <property type="project" value="UniProtKB-KW"/>
</dbReference>
<dbReference type="GO" id="GO:0008963">
    <property type="term" value="F:phospho-N-acetylmuramoyl-pentapeptide-transferase activity"/>
    <property type="evidence" value="ECO:0007669"/>
    <property type="project" value="UniProtKB-UniRule"/>
</dbReference>
<feature type="transmembrane region" description="Helical" evidence="12">
    <location>
        <begin position="334"/>
        <end position="355"/>
    </location>
</feature>
<evidence type="ECO:0000256" key="1">
    <source>
        <dbReference type="ARBA" id="ARBA00004141"/>
    </source>
</evidence>
<comment type="pathway">
    <text evidence="12">Cell wall biogenesis; peptidoglycan biosynthesis.</text>
</comment>
<dbReference type="PANTHER" id="PTHR22926">
    <property type="entry name" value="PHOSPHO-N-ACETYLMURAMOYL-PENTAPEPTIDE-TRANSFERASE"/>
    <property type="match status" value="1"/>
</dbReference>
<keyword evidence="16" id="KW-1185">Reference proteome</keyword>
<keyword evidence="9 12" id="KW-0472">Membrane</keyword>
<feature type="transmembrane region" description="Helical" evidence="12">
    <location>
        <begin position="99"/>
        <end position="120"/>
    </location>
</feature>
<keyword evidence="10 12" id="KW-0131">Cell cycle</keyword>
<keyword evidence="3 12" id="KW-0132">Cell division</keyword>
<dbReference type="CDD" id="cd06852">
    <property type="entry name" value="GT_MraY"/>
    <property type="match status" value="1"/>
</dbReference>
<feature type="transmembrane region" description="Helical" evidence="12">
    <location>
        <begin position="241"/>
        <end position="259"/>
    </location>
</feature>
<feature type="transmembrane region" description="Helical" evidence="12">
    <location>
        <begin position="415"/>
        <end position="434"/>
    </location>
</feature>
<dbReference type="GO" id="GO:0008360">
    <property type="term" value="P:regulation of cell shape"/>
    <property type="evidence" value="ECO:0007669"/>
    <property type="project" value="UniProtKB-KW"/>
</dbReference>
<feature type="binding site" evidence="14">
    <location>
        <position position="338"/>
    </location>
    <ligand>
        <name>Mg(2+)</name>
        <dbReference type="ChEBI" id="CHEBI:18420"/>
    </ligand>
</feature>
<dbReference type="OrthoDB" id="9805475at2"/>
<dbReference type="PROSITE" id="PS01347">
    <property type="entry name" value="MRAY_1"/>
    <property type="match status" value="1"/>
</dbReference>
<dbReference type="EMBL" id="CP042435">
    <property type="protein sequence ID" value="QEC68829.1"/>
    <property type="molecule type" value="Genomic_DNA"/>
</dbReference>
<reference evidence="15 16" key="1">
    <citation type="journal article" date="2016" name="Int. J. Syst. Evol. Microbiol.">
        <title>Panacibacter ginsenosidivorans gen. nov., sp. nov., with ginsenoside converting activity isolated from soil of a ginseng field.</title>
        <authorList>
            <person name="Siddiqi M.Z."/>
            <person name="Muhammad Shafi S."/>
            <person name="Choi K.D."/>
            <person name="Im W.T."/>
        </authorList>
    </citation>
    <scope>NUCLEOTIDE SEQUENCE [LARGE SCALE GENOMIC DNA]</scope>
    <source>
        <strain evidence="15 16">Gsoil1550</strain>
    </source>
</reference>
<proteinExistence type="inferred from homology"/>
<evidence type="ECO:0000256" key="6">
    <source>
        <dbReference type="ARBA" id="ARBA00022960"/>
    </source>
</evidence>
<evidence type="ECO:0000256" key="12">
    <source>
        <dbReference type="HAMAP-Rule" id="MF_00038"/>
    </source>
</evidence>
<feature type="transmembrane region" description="Helical" evidence="12">
    <location>
        <begin position="361"/>
        <end position="384"/>
    </location>
</feature>
<evidence type="ECO:0000256" key="3">
    <source>
        <dbReference type="ARBA" id="ARBA00022618"/>
    </source>
</evidence>
<dbReference type="Pfam" id="PF10555">
    <property type="entry name" value="MraY_sig1"/>
    <property type="match status" value="1"/>
</dbReference>
<dbReference type="RefSeq" id="WP_147191244.1">
    <property type="nucleotide sequence ID" value="NZ_CP042435.1"/>
</dbReference>
<evidence type="ECO:0000313" key="15">
    <source>
        <dbReference type="EMBL" id="QEC68829.1"/>
    </source>
</evidence>
<dbReference type="EC" id="2.7.8.13" evidence="12 13"/>
<dbReference type="HAMAP" id="MF_00038">
    <property type="entry name" value="MraY"/>
    <property type="match status" value="1"/>
</dbReference>
<comment type="catalytic activity">
    <reaction evidence="12">
        <text>UDP-N-acetyl-alpha-D-muramoyl-L-alanyl-gamma-D-glutamyl-meso-2,6-diaminopimeloyl-D-alanyl-D-alanine + di-trans,octa-cis-undecaprenyl phosphate = di-trans,octa-cis-undecaprenyl diphospho-N-acetyl-alpha-D-muramoyl-L-alanyl-D-glutamyl-meso-2,6-diaminopimeloyl-D-alanyl-D-alanine + UMP</text>
        <dbReference type="Rhea" id="RHEA:28386"/>
        <dbReference type="ChEBI" id="CHEBI:57865"/>
        <dbReference type="ChEBI" id="CHEBI:60392"/>
        <dbReference type="ChEBI" id="CHEBI:61386"/>
        <dbReference type="ChEBI" id="CHEBI:61387"/>
        <dbReference type="EC" id="2.7.8.13"/>
    </reaction>
</comment>
<feature type="transmembrane region" description="Helical" evidence="12">
    <location>
        <begin position="20"/>
        <end position="43"/>
    </location>
</feature>